<feature type="compositionally biased region" description="Polar residues" evidence="1">
    <location>
        <begin position="69"/>
        <end position="81"/>
    </location>
</feature>
<keyword evidence="3" id="KW-1185">Reference proteome</keyword>
<dbReference type="Gene3D" id="3.30.70.20">
    <property type="match status" value="1"/>
</dbReference>
<dbReference type="EMBL" id="JBAPLU010000001">
    <property type="protein sequence ID" value="MEI4270284.1"/>
    <property type="molecule type" value="Genomic_DNA"/>
</dbReference>
<feature type="region of interest" description="Disordered" evidence="1">
    <location>
        <begin position="65"/>
        <end position="87"/>
    </location>
</feature>
<protein>
    <submittedName>
        <fullName evidence="2">Ferredoxin</fullName>
    </submittedName>
</protein>
<evidence type="ECO:0000256" key="1">
    <source>
        <dbReference type="SAM" id="MobiDB-lite"/>
    </source>
</evidence>
<evidence type="ECO:0000313" key="3">
    <source>
        <dbReference type="Proteomes" id="UP001361570"/>
    </source>
</evidence>
<evidence type="ECO:0000313" key="2">
    <source>
        <dbReference type="EMBL" id="MEI4270284.1"/>
    </source>
</evidence>
<proteinExistence type="predicted"/>
<dbReference type="Proteomes" id="UP001361570">
    <property type="component" value="Unassembled WGS sequence"/>
</dbReference>
<organism evidence="2 3">
    <name type="scientific">Klenkia sesuvii</name>
    <dbReference type="NCBI Taxonomy" id="3103137"/>
    <lineage>
        <taxon>Bacteria</taxon>
        <taxon>Bacillati</taxon>
        <taxon>Actinomycetota</taxon>
        <taxon>Actinomycetes</taxon>
        <taxon>Geodermatophilales</taxon>
        <taxon>Geodermatophilaceae</taxon>
        <taxon>Klenkia</taxon>
    </lineage>
</organism>
<dbReference type="SUPFAM" id="SSF54862">
    <property type="entry name" value="4Fe-4S ferredoxins"/>
    <property type="match status" value="1"/>
</dbReference>
<dbReference type="Pfam" id="PF13459">
    <property type="entry name" value="Fer4_15"/>
    <property type="match status" value="1"/>
</dbReference>
<gene>
    <name evidence="2" type="ORF">TEK04_00990</name>
</gene>
<reference evidence="2 3" key="1">
    <citation type="submission" date="2024-03" db="EMBL/GenBank/DDBJ databases">
        <title>Draft genome sequence of Klenkia sp. LSe6-5.</title>
        <authorList>
            <person name="Duangmal K."/>
            <person name="Chantavorakit T."/>
        </authorList>
    </citation>
    <scope>NUCLEOTIDE SEQUENCE [LARGE SCALE GENOMIC DNA]</scope>
    <source>
        <strain evidence="2 3">LSe6-5</strain>
    </source>
</reference>
<name>A0ABU8DNB1_9ACTN</name>
<comment type="caution">
    <text evidence="2">The sequence shown here is derived from an EMBL/GenBank/DDBJ whole genome shotgun (WGS) entry which is preliminary data.</text>
</comment>
<dbReference type="RefSeq" id="WP_336402421.1">
    <property type="nucleotide sequence ID" value="NZ_JBAPLU010000001.1"/>
</dbReference>
<accession>A0ABU8DNB1</accession>
<sequence>MSARLRVDPVACTGHGVCADLLPEAVVLDEWGYPLLAAGELPAELRRPARRAVAACPARALRLDRATGARQTSPGQLTGSAQVARPQ</sequence>